<comment type="caution">
    <text evidence="2">The sequence shown here is derived from an EMBL/GenBank/DDBJ whole genome shotgun (WGS) entry which is preliminary data.</text>
</comment>
<reference evidence="2" key="2">
    <citation type="journal article" date="2019" name="Genome Biol. Evol.">
        <title>Day and night: Metabolic profiles and evolutionary relationships of six axenic non-marine cyanobacteria.</title>
        <authorList>
            <person name="Will S.E."/>
            <person name="Henke P."/>
            <person name="Boedeker C."/>
            <person name="Huang S."/>
            <person name="Brinkmann H."/>
            <person name="Rohde M."/>
            <person name="Jarek M."/>
            <person name="Friedl T."/>
            <person name="Seufert S."/>
            <person name="Schumacher M."/>
            <person name="Overmann J."/>
            <person name="Neumann-Schaal M."/>
            <person name="Petersen J."/>
        </authorList>
    </citation>
    <scope>NUCLEOTIDE SEQUENCE [LARGE SCALE GENOMIC DNA]</scope>
    <source>
        <strain evidence="2">PCC 7102</strain>
    </source>
</reference>
<dbReference type="OrthoDB" id="518041at2"/>
<reference evidence="2" key="1">
    <citation type="submission" date="2018-12" db="EMBL/GenBank/DDBJ databases">
        <authorList>
            <person name="Will S."/>
            <person name="Neumann-Schaal M."/>
            <person name="Henke P."/>
        </authorList>
    </citation>
    <scope>NUCLEOTIDE SEQUENCE</scope>
    <source>
        <strain evidence="2">PCC 7102</strain>
    </source>
</reference>
<evidence type="ECO:0000256" key="1">
    <source>
        <dbReference type="SAM" id="Coils"/>
    </source>
</evidence>
<accession>A0A433V7G7</accession>
<gene>
    <name evidence="2" type="ORF">DSM106972_061250</name>
</gene>
<protein>
    <submittedName>
        <fullName evidence="2">Uncharacterized protein</fullName>
    </submittedName>
</protein>
<feature type="coiled-coil region" evidence="1">
    <location>
        <begin position="51"/>
        <end position="88"/>
    </location>
</feature>
<keyword evidence="3" id="KW-1185">Reference proteome</keyword>
<dbReference type="EMBL" id="RSCL01000017">
    <property type="protein sequence ID" value="RUT02050.1"/>
    <property type="molecule type" value="Genomic_DNA"/>
</dbReference>
<dbReference type="AlphaFoldDB" id="A0A433V7G7"/>
<organism evidence="2 3">
    <name type="scientific">Dulcicalothrix desertica PCC 7102</name>
    <dbReference type="NCBI Taxonomy" id="232991"/>
    <lineage>
        <taxon>Bacteria</taxon>
        <taxon>Bacillati</taxon>
        <taxon>Cyanobacteriota</taxon>
        <taxon>Cyanophyceae</taxon>
        <taxon>Nostocales</taxon>
        <taxon>Calotrichaceae</taxon>
        <taxon>Dulcicalothrix</taxon>
    </lineage>
</organism>
<proteinExistence type="predicted"/>
<dbReference type="RefSeq" id="WP_127084351.1">
    <property type="nucleotide sequence ID" value="NZ_RSCL01000017.1"/>
</dbReference>
<evidence type="ECO:0000313" key="2">
    <source>
        <dbReference type="EMBL" id="RUT02050.1"/>
    </source>
</evidence>
<keyword evidence="1" id="KW-0175">Coiled coil</keyword>
<dbReference type="Proteomes" id="UP000271624">
    <property type="component" value="Unassembled WGS sequence"/>
</dbReference>
<evidence type="ECO:0000313" key="3">
    <source>
        <dbReference type="Proteomes" id="UP000271624"/>
    </source>
</evidence>
<sequence length="95" mass="11173">MKKQEMMKLDERIAIRIDKQTKDEFMRRLEEEGKNASDIILKWIKSYVASEPKAEVDLQKISEELESLKRQVADLERLKQEVAMMRSEFIAKSAA</sequence>
<name>A0A433V7G7_9CYAN</name>